<dbReference type="Gene3D" id="2.30.24.10">
    <property type="entry name" value="CAT RNA-binding domain"/>
    <property type="match status" value="1"/>
</dbReference>
<sequence>MVGQQHEDMKVLRVFNNNVVLAHRTGSDEEVILTGRGLGFQARPGDLVDMNKVIRTFVPSQGRDPDHVAQMLAGIPPEIIQIVSDSLAPAGLQQMAQDSPSLVVALADHTEGAIQRQERGINVEYPLQGEVENLYPGEYAQGKAFIDALNKQLDNPIPAQEAVAIALHLVSSGFANGDLTYTYQMTGVIEQVLAIIEESFGVRLDRSSVNVARFITHMRYLFVRIYQGKQLHEEPSPVVEAIRESFPEALRCADDCAAVIGLRLGSELSADEESYMTLHIARVVGDAKASR</sequence>
<dbReference type="Gene3D" id="1.10.1790.10">
    <property type="entry name" value="PRD domain"/>
    <property type="match status" value="2"/>
</dbReference>
<dbReference type="Proteomes" id="UP000216454">
    <property type="component" value="Unassembled WGS sequence"/>
</dbReference>
<dbReference type="InterPro" id="IPR004341">
    <property type="entry name" value="CAT_RNA-bd_dom"/>
</dbReference>
<feature type="domain" description="PRD" evidence="2">
    <location>
        <begin position="74"/>
        <end position="179"/>
    </location>
</feature>
<dbReference type="GO" id="GO:0006355">
    <property type="term" value="P:regulation of DNA-templated transcription"/>
    <property type="evidence" value="ECO:0007669"/>
    <property type="project" value="InterPro"/>
</dbReference>
<dbReference type="InterPro" id="IPR036634">
    <property type="entry name" value="PRD_sf"/>
</dbReference>
<accession>A0A261EWW5</accession>
<comment type="caution">
    <text evidence="3">The sequence shown here is derived from an EMBL/GenBank/DDBJ whole genome shotgun (WGS) entry which is preliminary data.</text>
</comment>
<keyword evidence="4" id="KW-1185">Reference proteome</keyword>
<dbReference type="InterPro" id="IPR050661">
    <property type="entry name" value="BglG_antiterminators"/>
</dbReference>
<feature type="domain" description="PRD" evidence="2">
    <location>
        <begin position="180"/>
        <end position="290"/>
    </location>
</feature>
<evidence type="ECO:0000256" key="1">
    <source>
        <dbReference type="ARBA" id="ARBA00022737"/>
    </source>
</evidence>
<dbReference type="SUPFAM" id="SSF50151">
    <property type="entry name" value="SacY-like RNA-binding domain"/>
    <property type="match status" value="1"/>
</dbReference>
<proteinExistence type="predicted"/>
<evidence type="ECO:0000313" key="4">
    <source>
        <dbReference type="Proteomes" id="UP000216454"/>
    </source>
</evidence>
<dbReference type="EMBL" id="MWWQ01000008">
    <property type="protein sequence ID" value="OZG51341.1"/>
    <property type="molecule type" value="Genomic_DNA"/>
</dbReference>
<dbReference type="AlphaFoldDB" id="A0A261EWW5"/>
<dbReference type="SMART" id="SM01061">
    <property type="entry name" value="CAT_RBD"/>
    <property type="match status" value="1"/>
</dbReference>
<dbReference type="Pfam" id="PF03123">
    <property type="entry name" value="CAT_RBD"/>
    <property type="match status" value="1"/>
</dbReference>
<dbReference type="SUPFAM" id="SSF63520">
    <property type="entry name" value="PTS-regulatory domain, PRD"/>
    <property type="match status" value="2"/>
</dbReference>
<dbReference type="InterPro" id="IPR011608">
    <property type="entry name" value="PRD"/>
</dbReference>
<gene>
    <name evidence="3" type="ORF">PSSU_0964</name>
</gene>
<dbReference type="PANTHER" id="PTHR30185:SF15">
    <property type="entry name" value="CRYPTIC BETA-GLUCOSIDE BGL OPERON ANTITERMINATOR"/>
    <property type="match status" value="1"/>
</dbReference>
<dbReference type="PANTHER" id="PTHR30185">
    <property type="entry name" value="CRYPTIC BETA-GLUCOSIDE BGL OPERON ANTITERMINATOR"/>
    <property type="match status" value="1"/>
</dbReference>
<protein>
    <submittedName>
        <fullName evidence="3">Transcription antiterminator BglG</fullName>
    </submittedName>
</protein>
<evidence type="ECO:0000313" key="3">
    <source>
        <dbReference type="EMBL" id="OZG51341.1"/>
    </source>
</evidence>
<reference evidence="3 4" key="1">
    <citation type="journal article" date="2017" name="BMC Genomics">
        <title>Comparative genomic and phylogenomic analyses of the Bifidobacteriaceae family.</title>
        <authorList>
            <person name="Lugli G.A."/>
            <person name="Milani C."/>
            <person name="Turroni F."/>
            <person name="Duranti S."/>
            <person name="Mancabelli L."/>
            <person name="Mangifesta M."/>
            <person name="Ferrario C."/>
            <person name="Modesto M."/>
            <person name="Mattarelli P."/>
            <person name="Jiri K."/>
            <person name="van Sinderen D."/>
            <person name="Ventura M."/>
        </authorList>
    </citation>
    <scope>NUCLEOTIDE SEQUENCE [LARGE SCALE GENOMIC DNA]</scope>
    <source>
        <strain evidence="3 4">DSM 24744</strain>
    </source>
</reference>
<keyword evidence="1" id="KW-0677">Repeat</keyword>
<dbReference type="GO" id="GO:0003723">
    <property type="term" value="F:RNA binding"/>
    <property type="evidence" value="ECO:0007669"/>
    <property type="project" value="InterPro"/>
</dbReference>
<dbReference type="InterPro" id="IPR036650">
    <property type="entry name" value="CAT_RNA-bd_dom_sf"/>
</dbReference>
<organism evidence="3 4">
    <name type="scientific">Pseudoscardovia suis</name>
    <dbReference type="NCBI Taxonomy" id="987063"/>
    <lineage>
        <taxon>Bacteria</taxon>
        <taxon>Bacillati</taxon>
        <taxon>Actinomycetota</taxon>
        <taxon>Actinomycetes</taxon>
        <taxon>Bifidobacteriales</taxon>
        <taxon>Bifidobacteriaceae</taxon>
        <taxon>Pseudoscardovia</taxon>
    </lineage>
</organism>
<dbReference type="Pfam" id="PF00874">
    <property type="entry name" value="PRD"/>
    <property type="match status" value="2"/>
</dbReference>
<evidence type="ECO:0000259" key="2">
    <source>
        <dbReference type="PROSITE" id="PS51372"/>
    </source>
</evidence>
<name>A0A261EWW5_9BIFI</name>
<dbReference type="PROSITE" id="PS51372">
    <property type="entry name" value="PRD_2"/>
    <property type="match status" value="2"/>
</dbReference>